<feature type="transmembrane region" description="Helical" evidence="1">
    <location>
        <begin position="15"/>
        <end position="37"/>
    </location>
</feature>
<feature type="transmembrane region" description="Helical" evidence="1">
    <location>
        <begin position="173"/>
        <end position="195"/>
    </location>
</feature>
<feature type="transmembrane region" description="Helical" evidence="1">
    <location>
        <begin position="49"/>
        <end position="74"/>
    </location>
</feature>
<feature type="transmembrane region" description="Helical" evidence="1">
    <location>
        <begin position="216"/>
        <end position="243"/>
    </location>
</feature>
<comment type="caution">
    <text evidence="2">The sequence shown here is derived from an EMBL/GenBank/DDBJ whole genome shotgun (WGS) entry which is preliminary data.</text>
</comment>
<gene>
    <name evidence="2" type="ORF">CPB83DRAFT_849731</name>
</gene>
<dbReference type="EMBL" id="MU157837">
    <property type="protein sequence ID" value="KAF9530845.1"/>
    <property type="molecule type" value="Genomic_DNA"/>
</dbReference>
<feature type="transmembrane region" description="Helical" evidence="1">
    <location>
        <begin position="249"/>
        <end position="268"/>
    </location>
</feature>
<evidence type="ECO:0000313" key="2">
    <source>
        <dbReference type="EMBL" id="KAF9530845.1"/>
    </source>
</evidence>
<reference evidence="2" key="1">
    <citation type="submission" date="2020-11" db="EMBL/GenBank/DDBJ databases">
        <authorList>
            <consortium name="DOE Joint Genome Institute"/>
            <person name="Ahrendt S."/>
            <person name="Riley R."/>
            <person name="Andreopoulos W."/>
            <person name="Labutti K."/>
            <person name="Pangilinan J."/>
            <person name="Ruiz-Duenas F.J."/>
            <person name="Barrasa J.M."/>
            <person name="Sanchez-Garcia M."/>
            <person name="Camarero S."/>
            <person name="Miyauchi S."/>
            <person name="Serrano A."/>
            <person name="Linde D."/>
            <person name="Babiker R."/>
            <person name="Drula E."/>
            <person name="Ayuso-Fernandez I."/>
            <person name="Pacheco R."/>
            <person name="Padilla G."/>
            <person name="Ferreira P."/>
            <person name="Barriuso J."/>
            <person name="Kellner H."/>
            <person name="Castanera R."/>
            <person name="Alfaro M."/>
            <person name="Ramirez L."/>
            <person name="Pisabarro A.G."/>
            <person name="Kuo A."/>
            <person name="Tritt A."/>
            <person name="Lipzen A."/>
            <person name="He G."/>
            <person name="Yan M."/>
            <person name="Ng V."/>
            <person name="Cullen D."/>
            <person name="Martin F."/>
            <person name="Rosso M.-N."/>
            <person name="Henrissat B."/>
            <person name="Hibbett D."/>
            <person name="Martinez A.T."/>
            <person name="Grigoriev I.V."/>
        </authorList>
    </citation>
    <scope>NUCLEOTIDE SEQUENCE</scope>
    <source>
        <strain evidence="2">CBS 506.95</strain>
    </source>
</reference>
<dbReference type="OrthoDB" id="3357408at2759"/>
<keyword evidence="3" id="KW-1185">Reference proteome</keyword>
<keyword evidence="1" id="KW-0472">Membrane</keyword>
<name>A0A9P6EL42_9AGAR</name>
<dbReference type="Proteomes" id="UP000807306">
    <property type="component" value="Unassembled WGS sequence"/>
</dbReference>
<keyword evidence="1" id="KW-0812">Transmembrane</keyword>
<sequence length="332" mass="36853">MPDALSVSLTQLTGMFVQAICFGILLVTFGFCLHSLFTYRGKMKRLHDVNWLMVSFTAISFTLAVFDMCLAFYLNLQVFVILQGKVDPAQAFSTASSWMSIAKSALIHTQVMLGDSMLIYRCWVVWNRSFKPILLSLILWFAAISITVWFVYLEVSIGKHLVISAKQLTPALTTFWAITITLNTITTGLLVYRIWKVELGNKSIRSARSNERPSSLGKVIHYVIESGLLYTLSCIITFITAVTGSNGPYIMGNAVIMIVPIAFNLLIIRTSRIGSHSESATFGGSNMSDTYALHPVIRNARNDTTDISKEGGVQVVMTQTSLVDYKLDKESA</sequence>
<accession>A0A9P6EL42</accession>
<organism evidence="2 3">
    <name type="scientific">Crepidotus variabilis</name>
    <dbReference type="NCBI Taxonomy" id="179855"/>
    <lineage>
        <taxon>Eukaryota</taxon>
        <taxon>Fungi</taxon>
        <taxon>Dikarya</taxon>
        <taxon>Basidiomycota</taxon>
        <taxon>Agaricomycotina</taxon>
        <taxon>Agaricomycetes</taxon>
        <taxon>Agaricomycetidae</taxon>
        <taxon>Agaricales</taxon>
        <taxon>Agaricineae</taxon>
        <taxon>Crepidotaceae</taxon>
        <taxon>Crepidotus</taxon>
    </lineage>
</organism>
<keyword evidence="1" id="KW-1133">Transmembrane helix</keyword>
<proteinExistence type="predicted"/>
<protein>
    <submittedName>
        <fullName evidence="2">Uncharacterized protein</fullName>
    </submittedName>
</protein>
<feature type="transmembrane region" description="Helical" evidence="1">
    <location>
        <begin position="105"/>
        <end position="126"/>
    </location>
</feature>
<evidence type="ECO:0000313" key="3">
    <source>
        <dbReference type="Proteomes" id="UP000807306"/>
    </source>
</evidence>
<dbReference type="AlphaFoldDB" id="A0A9P6EL42"/>
<feature type="transmembrane region" description="Helical" evidence="1">
    <location>
        <begin position="133"/>
        <end position="153"/>
    </location>
</feature>
<evidence type="ECO:0000256" key="1">
    <source>
        <dbReference type="SAM" id="Phobius"/>
    </source>
</evidence>